<dbReference type="Proteomes" id="UP001162164">
    <property type="component" value="Unassembled WGS sequence"/>
</dbReference>
<name>A0ABQ9J959_9CUCU</name>
<feature type="non-terminal residue" evidence="2">
    <location>
        <position position="297"/>
    </location>
</feature>
<comment type="caution">
    <text evidence="2">The sequence shown here is derived from an EMBL/GenBank/DDBJ whole genome shotgun (WGS) entry which is preliminary data.</text>
</comment>
<organism evidence="2 3">
    <name type="scientific">Molorchus minor</name>
    <dbReference type="NCBI Taxonomy" id="1323400"/>
    <lineage>
        <taxon>Eukaryota</taxon>
        <taxon>Metazoa</taxon>
        <taxon>Ecdysozoa</taxon>
        <taxon>Arthropoda</taxon>
        <taxon>Hexapoda</taxon>
        <taxon>Insecta</taxon>
        <taxon>Pterygota</taxon>
        <taxon>Neoptera</taxon>
        <taxon>Endopterygota</taxon>
        <taxon>Coleoptera</taxon>
        <taxon>Polyphaga</taxon>
        <taxon>Cucujiformia</taxon>
        <taxon>Chrysomeloidea</taxon>
        <taxon>Cerambycidae</taxon>
        <taxon>Lamiinae</taxon>
        <taxon>Monochamini</taxon>
        <taxon>Molorchus</taxon>
    </lineage>
</organism>
<reference evidence="2" key="1">
    <citation type="journal article" date="2023" name="Insect Mol. Biol.">
        <title>Genome sequencing provides insights into the evolution of gene families encoding plant cell wall-degrading enzymes in longhorned beetles.</title>
        <authorList>
            <person name="Shin N.R."/>
            <person name="Okamura Y."/>
            <person name="Kirsch R."/>
            <person name="Pauchet Y."/>
        </authorList>
    </citation>
    <scope>NUCLEOTIDE SEQUENCE</scope>
    <source>
        <strain evidence="2">MMC_N1</strain>
    </source>
</reference>
<sequence>MGGDKKDKPRKNKGVSTNKESLKDNTYFSDTDSCTVSLVANKSLNRVKNELQTVIDLMGPDTPHFRQTTSNEADTEESILSNVSIQFLKVNKTDGDISASFTGDSTDRTVPPDITLQEETDLSKAVDKNSSILELPETDFPQYICPPPLLPANVVFNSECICPQLATHFHQAAVSMPCMGAPVDAKKCPKHKNIFFSLFKSFKGKHNNFVHGKADYYSVDIKPSLDDHSPPRRLVFDLVGDVPKRDIPKSQCKPDDELKETYFNHNYDAKSKASKNLNNEKTKEYPPRIYASAKREC</sequence>
<proteinExistence type="predicted"/>
<feature type="compositionally biased region" description="Polar residues" evidence="1">
    <location>
        <begin position="14"/>
        <end position="24"/>
    </location>
</feature>
<keyword evidence="3" id="KW-1185">Reference proteome</keyword>
<feature type="region of interest" description="Disordered" evidence="1">
    <location>
        <begin position="1"/>
        <end position="24"/>
    </location>
</feature>
<evidence type="ECO:0000256" key="1">
    <source>
        <dbReference type="SAM" id="MobiDB-lite"/>
    </source>
</evidence>
<gene>
    <name evidence="2" type="ORF">NQ317_015230</name>
</gene>
<accession>A0ABQ9J959</accession>
<protein>
    <submittedName>
        <fullName evidence="2">Uncharacterized protein</fullName>
    </submittedName>
</protein>
<evidence type="ECO:0000313" key="2">
    <source>
        <dbReference type="EMBL" id="KAJ8974701.1"/>
    </source>
</evidence>
<dbReference type="EMBL" id="JAPWTJ010000947">
    <property type="protein sequence ID" value="KAJ8974701.1"/>
    <property type="molecule type" value="Genomic_DNA"/>
</dbReference>
<evidence type="ECO:0000313" key="3">
    <source>
        <dbReference type="Proteomes" id="UP001162164"/>
    </source>
</evidence>